<dbReference type="EMBL" id="CAADFO010000020">
    <property type="protein sequence ID" value="VFK26358.1"/>
    <property type="molecule type" value="Genomic_DNA"/>
</dbReference>
<organism evidence="2">
    <name type="scientific">Candidatus Kentrum sp. MB</name>
    <dbReference type="NCBI Taxonomy" id="2138164"/>
    <lineage>
        <taxon>Bacteria</taxon>
        <taxon>Pseudomonadati</taxon>
        <taxon>Pseudomonadota</taxon>
        <taxon>Gammaproteobacteria</taxon>
        <taxon>Candidatus Kentrum</taxon>
    </lineage>
</organism>
<reference evidence="2" key="1">
    <citation type="submission" date="2019-02" db="EMBL/GenBank/DDBJ databases">
        <authorList>
            <person name="Gruber-Vodicka R. H."/>
            <person name="Seah K. B. B."/>
        </authorList>
    </citation>
    <scope>NUCLEOTIDE SEQUENCE</scope>
    <source>
        <strain evidence="1">BECK_BZ197</strain>
        <strain evidence="3">BECK_BZ198</strain>
        <strain evidence="2">BECK_BZ199</strain>
    </source>
</reference>
<evidence type="ECO:0000313" key="1">
    <source>
        <dbReference type="EMBL" id="VFK26358.1"/>
    </source>
</evidence>
<evidence type="ECO:0008006" key="4">
    <source>
        <dbReference type="Google" id="ProtNLM"/>
    </source>
</evidence>
<evidence type="ECO:0000313" key="3">
    <source>
        <dbReference type="EMBL" id="VFK75904.1"/>
    </source>
</evidence>
<dbReference type="AlphaFoldDB" id="A0A450XT52"/>
<sequence>MLHVSELLLQYHDLSSFEELMGVVREKARTERFFRMDVKPPFPDTPENWEDRLESAFSGALDPMN</sequence>
<proteinExistence type="predicted"/>
<protein>
    <recommendedName>
        <fullName evidence="4">Sulfur relay protein DsrC</fullName>
    </recommendedName>
</protein>
<accession>A0A450XT52</accession>
<gene>
    <name evidence="1" type="ORF">BECKMB1821G_GA0114241_102029</name>
    <name evidence="3" type="ORF">BECKMB1821H_GA0114242_103514</name>
    <name evidence="2" type="ORF">BECKMB1821I_GA0114274_103314</name>
</gene>
<name>A0A450XT52_9GAMM</name>
<dbReference type="EMBL" id="CAADFQ010000033">
    <property type="protein sequence ID" value="VFK32428.1"/>
    <property type="molecule type" value="Genomic_DNA"/>
</dbReference>
<dbReference type="EMBL" id="CAADGH010000035">
    <property type="protein sequence ID" value="VFK75904.1"/>
    <property type="molecule type" value="Genomic_DNA"/>
</dbReference>
<evidence type="ECO:0000313" key="2">
    <source>
        <dbReference type="EMBL" id="VFK32428.1"/>
    </source>
</evidence>